<proteinExistence type="predicted"/>
<name>A0A3M7P5N5_BRAPC</name>
<dbReference type="AlphaFoldDB" id="A0A3M7P5N5"/>
<dbReference type="Proteomes" id="UP000276133">
    <property type="component" value="Unassembled WGS sequence"/>
</dbReference>
<dbReference type="EMBL" id="REGN01013377">
    <property type="protein sequence ID" value="RMZ94004.1"/>
    <property type="molecule type" value="Genomic_DNA"/>
</dbReference>
<comment type="caution">
    <text evidence="1">The sequence shown here is derived from an EMBL/GenBank/DDBJ whole genome shotgun (WGS) entry which is preliminary data.</text>
</comment>
<organism evidence="1 2">
    <name type="scientific">Brachionus plicatilis</name>
    <name type="common">Marine rotifer</name>
    <name type="synonym">Brachionus muelleri</name>
    <dbReference type="NCBI Taxonomy" id="10195"/>
    <lineage>
        <taxon>Eukaryota</taxon>
        <taxon>Metazoa</taxon>
        <taxon>Spiralia</taxon>
        <taxon>Gnathifera</taxon>
        <taxon>Rotifera</taxon>
        <taxon>Eurotatoria</taxon>
        <taxon>Monogononta</taxon>
        <taxon>Pseudotrocha</taxon>
        <taxon>Ploima</taxon>
        <taxon>Brachionidae</taxon>
        <taxon>Brachionus</taxon>
    </lineage>
</organism>
<keyword evidence="2" id="KW-1185">Reference proteome</keyword>
<protein>
    <submittedName>
        <fullName evidence="1">Uncharacterized protein</fullName>
    </submittedName>
</protein>
<reference evidence="1 2" key="1">
    <citation type="journal article" date="2018" name="Sci. Rep.">
        <title>Genomic signatures of local adaptation to the degree of environmental predictability in rotifers.</title>
        <authorList>
            <person name="Franch-Gras L."/>
            <person name="Hahn C."/>
            <person name="Garcia-Roger E.M."/>
            <person name="Carmona M.J."/>
            <person name="Serra M."/>
            <person name="Gomez A."/>
        </authorList>
    </citation>
    <scope>NUCLEOTIDE SEQUENCE [LARGE SCALE GENOMIC DNA]</scope>
    <source>
        <strain evidence="1">HYR1</strain>
    </source>
</reference>
<accession>A0A3M7P5N5</accession>
<sequence>MKERKKFKINGKLDNFFSIIEITIKIDKLKLHNGIGYSTYLDSKPALYSSTSLTTNGQNKAVFRDAWAKTLVSVYIPIPRHRSKQFILNS</sequence>
<gene>
    <name evidence="1" type="ORF">BpHYR1_015849</name>
</gene>
<evidence type="ECO:0000313" key="1">
    <source>
        <dbReference type="EMBL" id="RMZ94004.1"/>
    </source>
</evidence>
<evidence type="ECO:0000313" key="2">
    <source>
        <dbReference type="Proteomes" id="UP000276133"/>
    </source>
</evidence>